<evidence type="ECO:0000313" key="3">
    <source>
        <dbReference type="Proteomes" id="UP000516437"/>
    </source>
</evidence>
<dbReference type="AlphaFoldDB" id="A0A6A1VHN6"/>
<dbReference type="EMBL" id="RXIC02000023">
    <property type="protein sequence ID" value="KAB1212271.1"/>
    <property type="molecule type" value="Genomic_DNA"/>
</dbReference>
<evidence type="ECO:0000313" key="2">
    <source>
        <dbReference type="EMBL" id="KAB1212271.1"/>
    </source>
</evidence>
<keyword evidence="3" id="KW-1185">Reference proteome</keyword>
<protein>
    <submittedName>
        <fullName evidence="2">Uncharacterized protein</fullName>
    </submittedName>
</protein>
<feature type="compositionally biased region" description="Basic and acidic residues" evidence="1">
    <location>
        <begin position="100"/>
        <end position="111"/>
    </location>
</feature>
<sequence length="120" mass="13782">MLSNTHFSCVSRYLSPASLPQARSSQIRAVPPLQYLRCGRYIHRQQHRKPFLSLSSAATPTPPVARMVTFVDRLKTKGYFVESLRLRRPNKRVAPTSVPEMRRPLQRHESGQGRLSKLRS</sequence>
<evidence type="ECO:0000256" key="1">
    <source>
        <dbReference type="SAM" id="MobiDB-lite"/>
    </source>
</evidence>
<name>A0A6A1VHN6_9ROSI</name>
<dbReference type="Proteomes" id="UP000516437">
    <property type="component" value="Chromosome 5"/>
</dbReference>
<gene>
    <name evidence="2" type="ORF">CJ030_MR5G025039</name>
</gene>
<accession>A0A6A1VHN6</accession>
<feature type="region of interest" description="Disordered" evidence="1">
    <location>
        <begin position="91"/>
        <end position="120"/>
    </location>
</feature>
<proteinExistence type="predicted"/>
<reference evidence="2 3" key="1">
    <citation type="journal article" date="2019" name="Plant Biotechnol. J.">
        <title>The red bayberry genome and genetic basis of sex determination.</title>
        <authorList>
            <person name="Jia H.M."/>
            <person name="Jia H.J."/>
            <person name="Cai Q.L."/>
            <person name="Wang Y."/>
            <person name="Zhao H.B."/>
            <person name="Yang W.F."/>
            <person name="Wang G.Y."/>
            <person name="Li Y.H."/>
            <person name="Zhan D.L."/>
            <person name="Shen Y.T."/>
            <person name="Niu Q.F."/>
            <person name="Chang L."/>
            <person name="Qiu J."/>
            <person name="Zhao L."/>
            <person name="Xie H.B."/>
            <person name="Fu W.Y."/>
            <person name="Jin J."/>
            <person name="Li X.W."/>
            <person name="Jiao Y."/>
            <person name="Zhou C.C."/>
            <person name="Tu T."/>
            <person name="Chai C.Y."/>
            <person name="Gao J.L."/>
            <person name="Fan L.J."/>
            <person name="van de Weg E."/>
            <person name="Wang J.Y."/>
            <person name="Gao Z.S."/>
        </authorList>
    </citation>
    <scope>NUCLEOTIDE SEQUENCE [LARGE SCALE GENOMIC DNA]</scope>
    <source>
        <tissue evidence="2">Leaves</tissue>
    </source>
</reference>
<organism evidence="2 3">
    <name type="scientific">Morella rubra</name>
    <name type="common">Chinese bayberry</name>
    <dbReference type="NCBI Taxonomy" id="262757"/>
    <lineage>
        <taxon>Eukaryota</taxon>
        <taxon>Viridiplantae</taxon>
        <taxon>Streptophyta</taxon>
        <taxon>Embryophyta</taxon>
        <taxon>Tracheophyta</taxon>
        <taxon>Spermatophyta</taxon>
        <taxon>Magnoliopsida</taxon>
        <taxon>eudicotyledons</taxon>
        <taxon>Gunneridae</taxon>
        <taxon>Pentapetalae</taxon>
        <taxon>rosids</taxon>
        <taxon>fabids</taxon>
        <taxon>Fagales</taxon>
        <taxon>Myricaceae</taxon>
        <taxon>Morella</taxon>
    </lineage>
</organism>
<comment type="caution">
    <text evidence="2">The sequence shown here is derived from an EMBL/GenBank/DDBJ whole genome shotgun (WGS) entry which is preliminary data.</text>
</comment>